<evidence type="ECO:0000256" key="1">
    <source>
        <dbReference type="SAM" id="SignalP"/>
    </source>
</evidence>
<gene>
    <name evidence="2" type="ORF">GCM10023091_03010</name>
</gene>
<dbReference type="Gene3D" id="3.20.20.80">
    <property type="entry name" value="Glycosidases"/>
    <property type="match status" value="1"/>
</dbReference>
<evidence type="ECO:0000313" key="3">
    <source>
        <dbReference type="Proteomes" id="UP001501508"/>
    </source>
</evidence>
<keyword evidence="3" id="KW-1185">Reference proteome</keyword>
<feature type="signal peptide" evidence="1">
    <location>
        <begin position="1"/>
        <end position="20"/>
    </location>
</feature>
<accession>A0ABP8LLL6</accession>
<dbReference type="Pfam" id="PF14307">
    <property type="entry name" value="Glyco_tran_WbsX"/>
    <property type="match status" value="1"/>
</dbReference>
<keyword evidence="1" id="KW-0732">Signal</keyword>
<dbReference type="PANTHER" id="PTHR41244">
    <property type="entry name" value="RHAMNAN SYNTHESIS F"/>
    <property type="match status" value="1"/>
</dbReference>
<protein>
    <submittedName>
        <fullName evidence="2">Uncharacterized protein</fullName>
    </submittedName>
</protein>
<dbReference type="PANTHER" id="PTHR41244:SF1">
    <property type="entry name" value="GLYCOSYLTRANSFERASE"/>
    <property type="match status" value="1"/>
</dbReference>
<feature type="chain" id="PRO_5045864689" evidence="1">
    <location>
        <begin position="21"/>
        <end position="372"/>
    </location>
</feature>
<organism evidence="2 3">
    <name type="scientific">Ravibacter arvi</name>
    <dbReference type="NCBI Taxonomy" id="2051041"/>
    <lineage>
        <taxon>Bacteria</taxon>
        <taxon>Pseudomonadati</taxon>
        <taxon>Bacteroidota</taxon>
        <taxon>Cytophagia</taxon>
        <taxon>Cytophagales</taxon>
        <taxon>Spirosomataceae</taxon>
        <taxon>Ravibacter</taxon>
    </lineage>
</organism>
<dbReference type="Proteomes" id="UP001501508">
    <property type="component" value="Unassembled WGS sequence"/>
</dbReference>
<sequence>MKTYLMLLLAVLGAGGCAMSQEKPVAVSKNPVKVGAWYFGGWSFKPDPEGHTFHISPTLVKDYDFRRPVWGWREDAPGVMERQIDAAADNGLSFWGFCWYENSLNPDSKETMDQLNIALDLFLKAENRTRLDFFLLSCFPVSPANWQKVCDETIRYFKEPNYYRVDNKPVIAFFNADEMLRGLGGEAGVKEALSRYRETAKSKGFGEVLIGARTFPRANDPGFQQKYLACGFDFLTTYNNADDGRVKAGENAFGFLQEGDRKSWNEISAHSDVPFLPVVGAGYDMRPWAKDHPTLPASDYWYANPSALEIGRHLRAGMQWVKSNPGKALGRSVILYAWNENGEGAWLTPDSETGDARLKAIKKVIKEENAEK</sequence>
<name>A0ABP8LLL6_9BACT</name>
<reference evidence="3" key="1">
    <citation type="journal article" date="2019" name="Int. J. Syst. Evol. Microbiol.">
        <title>The Global Catalogue of Microorganisms (GCM) 10K type strain sequencing project: providing services to taxonomists for standard genome sequencing and annotation.</title>
        <authorList>
            <consortium name="The Broad Institute Genomics Platform"/>
            <consortium name="The Broad Institute Genome Sequencing Center for Infectious Disease"/>
            <person name="Wu L."/>
            <person name="Ma J."/>
        </authorList>
    </citation>
    <scope>NUCLEOTIDE SEQUENCE [LARGE SCALE GENOMIC DNA]</scope>
    <source>
        <strain evidence="3">JCM 31920</strain>
    </source>
</reference>
<dbReference type="RefSeq" id="WP_345026228.1">
    <property type="nucleotide sequence ID" value="NZ_BAABEY010000001.1"/>
</dbReference>
<evidence type="ECO:0000313" key="2">
    <source>
        <dbReference type="EMBL" id="GAA4431763.1"/>
    </source>
</evidence>
<dbReference type="InterPro" id="IPR032719">
    <property type="entry name" value="WbsX"/>
</dbReference>
<proteinExistence type="predicted"/>
<dbReference type="EMBL" id="BAABEY010000001">
    <property type="protein sequence ID" value="GAA4431763.1"/>
    <property type="molecule type" value="Genomic_DNA"/>
</dbReference>
<comment type="caution">
    <text evidence="2">The sequence shown here is derived from an EMBL/GenBank/DDBJ whole genome shotgun (WGS) entry which is preliminary data.</text>
</comment>
<dbReference type="PROSITE" id="PS51257">
    <property type="entry name" value="PROKAR_LIPOPROTEIN"/>
    <property type="match status" value="1"/>
</dbReference>